<proteinExistence type="predicted"/>
<dbReference type="EMBL" id="CADEPI010000081">
    <property type="protein sequence ID" value="CAB3373093.1"/>
    <property type="molecule type" value="Genomic_DNA"/>
</dbReference>
<sequence length="348" mass="39411">MGCLMSSVWLFIAVLSALLHTSNGENCYVYLSECVPCNANVTCYCNNGNPTDVQLPCVDICEGVGYISVLNETDNTLYCSYLAYPYNLCLSCSYHSGDIVSPQNLSEEVYHFWISTSRYSQTPTMGGSSRLGLFLVIAMLASLRTISCNQFCDTYLQHCIMCKCYSSYNHQLLICANKCASLFYPTFFNEKMTGDYCRRLVPRGDIVSSKKTQAWFPPFVPREMNTHSADVLLSNDSTLRKKRGTCRIISCNFNCCADLWDVFVLVFTHPEWRPTPLCQLESKVVSLHSLRYDAATQENWGQEAQIRLIGNVLSRKPNPAFREYLPAEEDLNLGQVSLRDDKRGLDKR</sequence>
<protein>
    <submittedName>
        <fullName evidence="2">Uncharacterized protein</fullName>
    </submittedName>
</protein>
<dbReference type="Proteomes" id="UP000494165">
    <property type="component" value="Unassembled WGS sequence"/>
</dbReference>
<comment type="caution">
    <text evidence="2">The sequence shown here is derived from an EMBL/GenBank/DDBJ whole genome shotgun (WGS) entry which is preliminary data.</text>
</comment>
<organism evidence="2 3">
    <name type="scientific">Cloeon dipterum</name>
    <dbReference type="NCBI Taxonomy" id="197152"/>
    <lineage>
        <taxon>Eukaryota</taxon>
        <taxon>Metazoa</taxon>
        <taxon>Ecdysozoa</taxon>
        <taxon>Arthropoda</taxon>
        <taxon>Hexapoda</taxon>
        <taxon>Insecta</taxon>
        <taxon>Pterygota</taxon>
        <taxon>Palaeoptera</taxon>
        <taxon>Ephemeroptera</taxon>
        <taxon>Pisciforma</taxon>
        <taxon>Baetidae</taxon>
        <taxon>Cloeon</taxon>
    </lineage>
</organism>
<gene>
    <name evidence="2" type="ORF">CLODIP_2_CD12613</name>
</gene>
<dbReference type="AlphaFoldDB" id="A0A8S1CYF5"/>
<reference evidence="2 3" key="1">
    <citation type="submission" date="2020-04" db="EMBL/GenBank/DDBJ databases">
        <authorList>
            <person name="Alioto T."/>
            <person name="Alioto T."/>
            <person name="Gomez Garrido J."/>
        </authorList>
    </citation>
    <scope>NUCLEOTIDE SEQUENCE [LARGE SCALE GENOMIC DNA]</scope>
</reference>
<accession>A0A8S1CYF5</accession>
<evidence type="ECO:0000313" key="3">
    <source>
        <dbReference type="Proteomes" id="UP000494165"/>
    </source>
</evidence>
<evidence type="ECO:0000313" key="2">
    <source>
        <dbReference type="EMBL" id="CAB3373093.1"/>
    </source>
</evidence>
<evidence type="ECO:0000256" key="1">
    <source>
        <dbReference type="SAM" id="SignalP"/>
    </source>
</evidence>
<keyword evidence="3" id="KW-1185">Reference proteome</keyword>
<keyword evidence="1" id="KW-0732">Signal</keyword>
<feature type="chain" id="PRO_5035817872" evidence="1">
    <location>
        <begin position="25"/>
        <end position="348"/>
    </location>
</feature>
<name>A0A8S1CYF5_9INSE</name>
<feature type="signal peptide" evidence="1">
    <location>
        <begin position="1"/>
        <end position="24"/>
    </location>
</feature>